<organism evidence="3">
    <name type="scientific">Drosophila grimshawi</name>
    <name type="common">Hawaiian fruit fly</name>
    <name type="synonym">Idiomyia grimshawi</name>
    <dbReference type="NCBI Taxonomy" id="7222"/>
    <lineage>
        <taxon>Eukaryota</taxon>
        <taxon>Metazoa</taxon>
        <taxon>Ecdysozoa</taxon>
        <taxon>Arthropoda</taxon>
        <taxon>Hexapoda</taxon>
        <taxon>Insecta</taxon>
        <taxon>Pterygota</taxon>
        <taxon>Neoptera</taxon>
        <taxon>Endopterygota</taxon>
        <taxon>Diptera</taxon>
        <taxon>Brachycera</taxon>
        <taxon>Muscomorpha</taxon>
        <taxon>Ephydroidea</taxon>
        <taxon>Drosophilidae</taxon>
        <taxon>Drosophila</taxon>
        <taxon>Hawaiian Drosophila</taxon>
    </lineage>
</organism>
<dbReference type="HOGENOM" id="CLU_621538_0_0_1"/>
<dbReference type="OMA" id="PAFQCQS"/>
<feature type="compositionally biased region" description="Low complexity" evidence="1">
    <location>
        <begin position="443"/>
        <end position="453"/>
    </location>
</feature>
<keyword evidence="3" id="KW-1185">Reference proteome</keyword>
<feature type="region of interest" description="Disordered" evidence="1">
    <location>
        <begin position="132"/>
        <end position="228"/>
    </location>
</feature>
<feature type="compositionally biased region" description="Basic and acidic residues" evidence="1">
    <location>
        <begin position="324"/>
        <end position="333"/>
    </location>
</feature>
<name>B4J5P8_DROGR</name>
<feature type="compositionally biased region" description="Low complexity" evidence="1">
    <location>
        <begin position="171"/>
        <end position="186"/>
    </location>
</feature>
<feature type="compositionally biased region" description="Polar residues" evidence="1">
    <location>
        <begin position="198"/>
        <end position="217"/>
    </location>
</feature>
<accession>B4J5P8</accession>
<dbReference type="EMBL" id="CH916367">
    <property type="protein sequence ID" value="EDW01824.1"/>
    <property type="molecule type" value="Genomic_DNA"/>
</dbReference>
<feature type="compositionally biased region" description="Polar residues" evidence="1">
    <location>
        <begin position="289"/>
        <end position="303"/>
    </location>
</feature>
<dbReference type="eggNOG" id="ENOG502TCJ8">
    <property type="taxonomic scope" value="Eukaryota"/>
</dbReference>
<gene>
    <name evidence="2" type="primary">Dgri\GH20237</name>
    <name evidence="2" type="ORF">Dgri_GH20237</name>
</gene>
<dbReference type="PhylomeDB" id="B4J5P8"/>
<feature type="compositionally biased region" description="Basic and acidic residues" evidence="1">
    <location>
        <begin position="413"/>
        <end position="434"/>
    </location>
</feature>
<dbReference type="Proteomes" id="UP000001070">
    <property type="component" value="Unassembled WGS sequence"/>
</dbReference>
<dbReference type="InParanoid" id="B4J5P8"/>
<protein>
    <submittedName>
        <fullName evidence="2">GH20237</fullName>
    </submittedName>
</protein>
<feature type="region of interest" description="Disordered" evidence="1">
    <location>
        <begin position="394"/>
        <end position="462"/>
    </location>
</feature>
<evidence type="ECO:0000313" key="3">
    <source>
        <dbReference type="Proteomes" id="UP000001070"/>
    </source>
</evidence>
<feature type="compositionally biased region" description="Polar residues" evidence="1">
    <location>
        <begin position="140"/>
        <end position="152"/>
    </location>
</feature>
<proteinExistence type="predicted"/>
<feature type="region of interest" description="Disordered" evidence="1">
    <location>
        <begin position="256"/>
        <end position="333"/>
    </location>
</feature>
<reference evidence="2 3" key="1">
    <citation type="journal article" date="2007" name="Nature">
        <title>Evolution of genes and genomes on the Drosophila phylogeny.</title>
        <authorList>
            <consortium name="Drosophila 12 Genomes Consortium"/>
            <person name="Clark A.G."/>
            <person name="Eisen M.B."/>
            <person name="Smith D.R."/>
            <person name="Bergman C.M."/>
            <person name="Oliver B."/>
            <person name="Markow T.A."/>
            <person name="Kaufman T.C."/>
            <person name="Kellis M."/>
            <person name="Gelbart W."/>
            <person name="Iyer V.N."/>
            <person name="Pollard D.A."/>
            <person name="Sackton T.B."/>
            <person name="Larracuente A.M."/>
            <person name="Singh N.D."/>
            <person name="Abad J.P."/>
            <person name="Abt D.N."/>
            <person name="Adryan B."/>
            <person name="Aguade M."/>
            <person name="Akashi H."/>
            <person name="Anderson W.W."/>
            <person name="Aquadro C.F."/>
            <person name="Ardell D.H."/>
            <person name="Arguello R."/>
            <person name="Artieri C.G."/>
            <person name="Barbash D.A."/>
            <person name="Barker D."/>
            <person name="Barsanti P."/>
            <person name="Batterham P."/>
            <person name="Batzoglou S."/>
            <person name="Begun D."/>
            <person name="Bhutkar A."/>
            <person name="Blanco E."/>
            <person name="Bosak S.A."/>
            <person name="Bradley R.K."/>
            <person name="Brand A.D."/>
            <person name="Brent M.R."/>
            <person name="Brooks A.N."/>
            <person name="Brown R.H."/>
            <person name="Butlin R.K."/>
            <person name="Caggese C."/>
            <person name="Calvi B.R."/>
            <person name="Bernardo de Carvalho A."/>
            <person name="Caspi A."/>
            <person name="Castrezana S."/>
            <person name="Celniker S.E."/>
            <person name="Chang J.L."/>
            <person name="Chapple C."/>
            <person name="Chatterji S."/>
            <person name="Chinwalla A."/>
            <person name="Civetta A."/>
            <person name="Clifton S.W."/>
            <person name="Comeron J.M."/>
            <person name="Costello J.C."/>
            <person name="Coyne J.A."/>
            <person name="Daub J."/>
            <person name="David R.G."/>
            <person name="Delcher A.L."/>
            <person name="Delehaunty K."/>
            <person name="Do C.B."/>
            <person name="Ebling H."/>
            <person name="Edwards K."/>
            <person name="Eickbush T."/>
            <person name="Evans J.D."/>
            <person name="Filipski A."/>
            <person name="Findeiss S."/>
            <person name="Freyhult E."/>
            <person name="Fulton L."/>
            <person name="Fulton R."/>
            <person name="Garcia A.C."/>
            <person name="Gardiner A."/>
            <person name="Garfield D.A."/>
            <person name="Garvin B.E."/>
            <person name="Gibson G."/>
            <person name="Gilbert D."/>
            <person name="Gnerre S."/>
            <person name="Godfrey J."/>
            <person name="Good R."/>
            <person name="Gotea V."/>
            <person name="Gravely B."/>
            <person name="Greenberg A.J."/>
            <person name="Griffiths-Jones S."/>
            <person name="Gross S."/>
            <person name="Guigo R."/>
            <person name="Gustafson E.A."/>
            <person name="Haerty W."/>
            <person name="Hahn M.W."/>
            <person name="Halligan D.L."/>
            <person name="Halpern A.L."/>
            <person name="Halter G.M."/>
            <person name="Han M.V."/>
            <person name="Heger A."/>
            <person name="Hillier L."/>
            <person name="Hinrichs A.S."/>
            <person name="Holmes I."/>
            <person name="Hoskins R.A."/>
            <person name="Hubisz M.J."/>
            <person name="Hultmark D."/>
            <person name="Huntley M.A."/>
            <person name="Jaffe D.B."/>
            <person name="Jagadeeshan S."/>
            <person name="Jeck W.R."/>
            <person name="Johnson J."/>
            <person name="Jones C.D."/>
            <person name="Jordan W.C."/>
            <person name="Karpen G.H."/>
            <person name="Kataoka E."/>
            <person name="Keightley P.D."/>
            <person name="Kheradpour P."/>
            <person name="Kirkness E.F."/>
            <person name="Koerich L.B."/>
            <person name="Kristiansen K."/>
            <person name="Kudrna D."/>
            <person name="Kulathinal R.J."/>
            <person name="Kumar S."/>
            <person name="Kwok R."/>
            <person name="Lander E."/>
            <person name="Langley C.H."/>
            <person name="Lapoint R."/>
            <person name="Lazzaro B.P."/>
            <person name="Lee S.J."/>
            <person name="Levesque L."/>
            <person name="Li R."/>
            <person name="Lin C.F."/>
            <person name="Lin M.F."/>
            <person name="Lindblad-Toh K."/>
            <person name="Llopart A."/>
            <person name="Long M."/>
            <person name="Low L."/>
            <person name="Lozovsky E."/>
            <person name="Lu J."/>
            <person name="Luo M."/>
            <person name="Machado C.A."/>
            <person name="Makalowski W."/>
            <person name="Marzo M."/>
            <person name="Matsuda M."/>
            <person name="Matzkin L."/>
            <person name="McAllister B."/>
            <person name="McBride C.S."/>
            <person name="McKernan B."/>
            <person name="McKernan K."/>
            <person name="Mendez-Lago M."/>
            <person name="Minx P."/>
            <person name="Mollenhauer M.U."/>
            <person name="Montooth K."/>
            <person name="Mount S.M."/>
            <person name="Mu X."/>
            <person name="Myers E."/>
            <person name="Negre B."/>
            <person name="Newfeld S."/>
            <person name="Nielsen R."/>
            <person name="Noor M.A."/>
            <person name="O'Grady P."/>
            <person name="Pachter L."/>
            <person name="Papaceit M."/>
            <person name="Parisi M.J."/>
            <person name="Parisi M."/>
            <person name="Parts L."/>
            <person name="Pedersen J.S."/>
            <person name="Pesole G."/>
            <person name="Phillippy A.M."/>
            <person name="Ponting C.P."/>
            <person name="Pop M."/>
            <person name="Porcelli D."/>
            <person name="Powell J.R."/>
            <person name="Prohaska S."/>
            <person name="Pruitt K."/>
            <person name="Puig M."/>
            <person name="Quesneville H."/>
            <person name="Ram K.R."/>
            <person name="Rand D."/>
            <person name="Rasmussen M.D."/>
            <person name="Reed L.K."/>
            <person name="Reenan R."/>
            <person name="Reily A."/>
            <person name="Remington K.A."/>
            <person name="Rieger T.T."/>
            <person name="Ritchie M.G."/>
            <person name="Robin C."/>
            <person name="Rogers Y.H."/>
            <person name="Rohde C."/>
            <person name="Rozas J."/>
            <person name="Rubenfield M.J."/>
            <person name="Ruiz A."/>
            <person name="Russo S."/>
            <person name="Salzberg S.L."/>
            <person name="Sanchez-Gracia A."/>
            <person name="Saranga D.J."/>
            <person name="Sato H."/>
            <person name="Schaeffer S.W."/>
            <person name="Schatz M.C."/>
            <person name="Schlenke T."/>
            <person name="Schwartz R."/>
            <person name="Segarra C."/>
            <person name="Singh R.S."/>
            <person name="Sirot L."/>
            <person name="Sirota M."/>
            <person name="Sisneros N.B."/>
            <person name="Smith C.D."/>
            <person name="Smith T.F."/>
            <person name="Spieth J."/>
            <person name="Stage D.E."/>
            <person name="Stark A."/>
            <person name="Stephan W."/>
            <person name="Strausberg R.L."/>
            <person name="Strempel S."/>
            <person name="Sturgill D."/>
            <person name="Sutton G."/>
            <person name="Sutton G.G."/>
            <person name="Tao W."/>
            <person name="Teichmann S."/>
            <person name="Tobari Y.N."/>
            <person name="Tomimura Y."/>
            <person name="Tsolas J.M."/>
            <person name="Valente V.L."/>
            <person name="Venter E."/>
            <person name="Venter J.C."/>
            <person name="Vicario S."/>
            <person name="Vieira F.G."/>
            <person name="Vilella A.J."/>
            <person name="Villasante A."/>
            <person name="Walenz B."/>
            <person name="Wang J."/>
            <person name="Wasserman M."/>
            <person name="Watts T."/>
            <person name="Wilson D."/>
            <person name="Wilson R.K."/>
            <person name="Wing R.A."/>
            <person name="Wolfner M.F."/>
            <person name="Wong A."/>
            <person name="Wong G.K."/>
            <person name="Wu C.I."/>
            <person name="Wu G."/>
            <person name="Yamamoto D."/>
            <person name="Yang H.P."/>
            <person name="Yang S.P."/>
            <person name="Yorke J.A."/>
            <person name="Yoshida K."/>
            <person name="Zdobnov E."/>
            <person name="Zhang P."/>
            <person name="Zhang Y."/>
            <person name="Zimin A.V."/>
            <person name="Baldwin J."/>
            <person name="Abdouelleil A."/>
            <person name="Abdulkadir J."/>
            <person name="Abebe A."/>
            <person name="Abera B."/>
            <person name="Abreu J."/>
            <person name="Acer S.C."/>
            <person name="Aftuck L."/>
            <person name="Alexander A."/>
            <person name="An P."/>
            <person name="Anderson E."/>
            <person name="Anderson S."/>
            <person name="Arachi H."/>
            <person name="Azer M."/>
            <person name="Bachantsang P."/>
            <person name="Barry A."/>
            <person name="Bayul T."/>
            <person name="Berlin A."/>
            <person name="Bessette D."/>
            <person name="Bloom T."/>
            <person name="Blye J."/>
            <person name="Boguslavskiy L."/>
            <person name="Bonnet C."/>
            <person name="Boukhgalter B."/>
            <person name="Bourzgui I."/>
            <person name="Brown A."/>
            <person name="Cahill P."/>
            <person name="Channer S."/>
            <person name="Cheshatsang Y."/>
            <person name="Chuda L."/>
            <person name="Citroen M."/>
            <person name="Collymore A."/>
            <person name="Cooke P."/>
            <person name="Costello M."/>
            <person name="D'Aco K."/>
            <person name="Daza R."/>
            <person name="De Haan G."/>
            <person name="DeGray S."/>
            <person name="DeMaso C."/>
            <person name="Dhargay N."/>
            <person name="Dooley K."/>
            <person name="Dooley E."/>
            <person name="Doricent M."/>
            <person name="Dorje P."/>
            <person name="Dorjee K."/>
            <person name="Dupes A."/>
            <person name="Elong R."/>
            <person name="Falk J."/>
            <person name="Farina A."/>
            <person name="Faro S."/>
            <person name="Ferguson D."/>
            <person name="Fisher S."/>
            <person name="Foley C.D."/>
            <person name="Franke A."/>
            <person name="Friedrich D."/>
            <person name="Gadbois L."/>
            <person name="Gearin G."/>
            <person name="Gearin C.R."/>
            <person name="Giannoukos G."/>
            <person name="Goode T."/>
            <person name="Graham J."/>
            <person name="Grandbois E."/>
            <person name="Grewal S."/>
            <person name="Gyaltsen K."/>
            <person name="Hafez N."/>
            <person name="Hagos B."/>
            <person name="Hall J."/>
            <person name="Henson C."/>
            <person name="Hollinger A."/>
            <person name="Honan T."/>
            <person name="Huard M.D."/>
            <person name="Hughes L."/>
            <person name="Hurhula B."/>
            <person name="Husby M.E."/>
            <person name="Kamat A."/>
            <person name="Kanga B."/>
            <person name="Kashin S."/>
            <person name="Khazanovich D."/>
            <person name="Kisner P."/>
            <person name="Lance K."/>
            <person name="Lara M."/>
            <person name="Lee W."/>
            <person name="Lennon N."/>
            <person name="Letendre F."/>
            <person name="LeVine R."/>
            <person name="Lipovsky A."/>
            <person name="Liu X."/>
            <person name="Liu J."/>
            <person name="Liu S."/>
            <person name="Lokyitsang T."/>
            <person name="Lokyitsang Y."/>
            <person name="Lubonja R."/>
            <person name="Lui A."/>
            <person name="MacDonald P."/>
            <person name="Magnisalis V."/>
            <person name="Maru K."/>
            <person name="Matthews C."/>
            <person name="McCusker W."/>
            <person name="McDonough S."/>
            <person name="Mehta T."/>
            <person name="Meldrim J."/>
            <person name="Meneus L."/>
            <person name="Mihai O."/>
            <person name="Mihalev A."/>
            <person name="Mihova T."/>
            <person name="Mittelman R."/>
            <person name="Mlenga V."/>
            <person name="Montmayeur A."/>
            <person name="Mulrain L."/>
            <person name="Navidi A."/>
            <person name="Naylor J."/>
            <person name="Negash T."/>
            <person name="Nguyen T."/>
            <person name="Nguyen N."/>
            <person name="Nicol R."/>
            <person name="Norbu C."/>
            <person name="Norbu N."/>
            <person name="Novod N."/>
            <person name="O'Neill B."/>
            <person name="Osman S."/>
            <person name="Markiewicz E."/>
            <person name="Oyono O.L."/>
            <person name="Patti C."/>
            <person name="Phunkhang P."/>
            <person name="Pierre F."/>
            <person name="Priest M."/>
            <person name="Raghuraman S."/>
            <person name="Rege F."/>
            <person name="Reyes R."/>
            <person name="Rise C."/>
            <person name="Rogov P."/>
            <person name="Ross K."/>
            <person name="Ryan E."/>
            <person name="Settipalli S."/>
            <person name="Shea T."/>
            <person name="Sherpa N."/>
            <person name="Shi L."/>
            <person name="Shih D."/>
            <person name="Sparrow T."/>
            <person name="Spaulding J."/>
            <person name="Stalker J."/>
            <person name="Stange-Thomann N."/>
            <person name="Stavropoulos S."/>
            <person name="Stone C."/>
            <person name="Strader C."/>
            <person name="Tesfaye S."/>
            <person name="Thomson T."/>
            <person name="Thoulutsang Y."/>
            <person name="Thoulutsang D."/>
            <person name="Topham K."/>
            <person name="Topping I."/>
            <person name="Tsamla T."/>
            <person name="Vassiliev H."/>
            <person name="Vo A."/>
            <person name="Wangchuk T."/>
            <person name="Wangdi T."/>
            <person name="Weiand M."/>
            <person name="Wilkinson J."/>
            <person name="Wilson A."/>
            <person name="Yadav S."/>
            <person name="Young G."/>
            <person name="Yu Q."/>
            <person name="Zembek L."/>
            <person name="Zhong D."/>
            <person name="Zimmer A."/>
            <person name="Zwirko Z."/>
            <person name="Jaffe D.B."/>
            <person name="Alvarez P."/>
            <person name="Brockman W."/>
            <person name="Butler J."/>
            <person name="Chin C."/>
            <person name="Gnerre S."/>
            <person name="Grabherr M."/>
            <person name="Kleber M."/>
            <person name="Mauceli E."/>
            <person name="MacCallum I."/>
        </authorList>
    </citation>
    <scope>NUCLEOTIDE SEQUENCE [LARGE SCALE GENOMIC DNA]</scope>
    <source>
        <strain evidence="3">Tucson 15287-2541.00</strain>
    </source>
</reference>
<evidence type="ECO:0000256" key="1">
    <source>
        <dbReference type="SAM" id="MobiDB-lite"/>
    </source>
</evidence>
<evidence type="ECO:0000313" key="2">
    <source>
        <dbReference type="EMBL" id="EDW01824.1"/>
    </source>
</evidence>
<sequence length="501" mass="53512">MYVIYPADELILMTYGFFAPRVKPRPSLDCLPEPLIPLEYPARAANSANANANAISSSNNNKNNNSNNFTSAAATSYPNDSFTVVATAPPQPIPIRIPATFAAPTPPSSPHNISNNYDYNYSNYNNYNSSNNNNNFFNFEQSKPSAVQSQSLPPTPTRRTSRASLTHSNHNSGGSKRSSVRSNRSRAPLSPQLPHQRPLSTSMYNNDASMQGGSNSAAGRAPFQRSSAYDEERLDDFGAGAGASGTGSVVARSRSPSIFLEPPSPDPTHAHFGPGWGRPMSPMDLPPERSTSSGGNKSPTTSKSRLRPKLHIPLGRLGRSTSSDTRESNRLREDVHVHVENPVFSSENLRQNNFDAFFEAREPVIKLHPRTPNTASPDGRGYSPPLENYAGVYDSPRTRSPAGSTGGGLFARSTREERERALNARSRSADHWDEMGAGGSAGAAGATAGAPASAGGGAHSKGDRCPQKLLFHKLIKLFTVSSLAAAAAAAAAQAAKKTYCV</sequence>
<dbReference type="AlphaFoldDB" id="B4J5P8"/>